<evidence type="ECO:0000313" key="1">
    <source>
        <dbReference type="EMBL" id="CAG9941879.1"/>
    </source>
</evidence>
<dbReference type="EMBL" id="CADEHS020000005">
    <property type="protein sequence ID" value="CAG9941879.1"/>
    <property type="molecule type" value="Genomic_DNA"/>
</dbReference>
<evidence type="ECO:0000313" key="2">
    <source>
        <dbReference type="Proteomes" id="UP000836387"/>
    </source>
</evidence>
<accession>A0ACA9TM03</accession>
<organism evidence="1 2">
    <name type="scientific">Clonostachys rosea f. rosea IK726</name>
    <dbReference type="NCBI Taxonomy" id="1349383"/>
    <lineage>
        <taxon>Eukaryota</taxon>
        <taxon>Fungi</taxon>
        <taxon>Dikarya</taxon>
        <taxon>Ascomycota</taxon>
        <taxon>Pezizomycotina</taxon>
        <taxon>Sordariomycetes</taxon>
        <taxon>Hypocreomycetidae</taxon>
        <taxon>Hypocreales</taxon>
        <taxon>Bionectriaceae</taxon>
        <taxon>Clonostachys</taxon>
    </lineage>
</organism>
<gene>
    <name evidence="1" type="ORF">CRV2_00003315</name>
</gene>
<comment type="caution">
    <text evidence="1">The sequence shown here is derived from an EMBL/GenBank/DDBJ whole genome shotgun (WGS) entry which is preliminary data.</text>
</comment>
<reference evidence="1" key="1">
    <citation type="submission" date="2020-04" db="EMBL/GenBank/DDBJ databases">
        <authorList>
            <person name="Broberg M."/>
        </authorList>
    </citation>
    <scope>NUCLEOTIDE SEQUENCE</scope>
</reference>
<reference evidence="1" key="2">
    <citation type="submission" date="2021-10" db="EMBL/GenBank/DDBJ databases">
        <authorList>
            <person name="Piombo E."/>
        </authorList>
    </citation>
    <scope>NUCLEOTIDE SEQUENCE</scope>
</reference>
<name>A0ACA9TM03_BIOOC</name>
<sequence length="234" mass="26578">MEGSQTPHLPWFSSQSRLYQEYISPRVSTNAEGIQDIVEASPMQTKFIESSLLRGRGSTNYFAFHLKGNVDEARLYKVCQALFAKHPIRRTSFVAFKRRLFQVILRSLSPEFYAFECPESQQKQVAVRWVEAHRDEPVSLGQPILHFLFLGGKGESMLVMRFSHAHYDIWGSLIAAAHVDVSVEEMVEHPNMLAQSILLAKQMHVSINPGTHTVVDVRTITRRGGELSSQIHCI</sequence>
<proteinExistence type="predicted"/>
<keyword evidence="2" id="KW-1185">Reference proteome</keyword>
<dbReference type="Proteomes" id="UP000836387">
    <property type="component" value="Unassembled WGS sequence"/>
</dbReference>
<protein>
    <submittedName>
        <fullName evidence="1">Uncharacterized protein</fullName>
    </submittedName>
</protein>